<dbReference type="Proteomes" id="UP000177953">
    <property type="component" value="Unassembled WGS sequence"/>
</dbReference>
<proteinExistence type="predicted"/>
<feature type="compositionally biased region" description="Basic and acidic residues" evidence="2">
    <location>
        <begin position="1"/>
        <end position="10"/>
    </location>
</feature>
<comment type="caution">
    <text evidence="3">The sequence shown here is derived from an EMBL/GenBank/DDBJ whole genome shotgun (WGS) entry which is preliminary data.</text>
</comment>
<accession>A0A1F6ME53</accession>
<evidence type="ECO:0000313" key="4">
    <source>
        <dbReference type="Proteomes" id="UP000177953"/>
    </source>
</evidence>
<name>A0A1F6ME53_9BACT</name>
<protein>
    <submittedName>
        <fullName evidence="3">Uncharacterized protein</fullName>
    </submittedName>
</protein>
<evidence type="ECO:0000313" key="3">
    <source>
        <dbReference type="EMBL" id="OGH69914.1"/>
    </source>
</evidence>
<evidence type="ECO:0000256" key="1">
    <source>
        <dbReference type="SAM" id="Coils"/>
    </source>
</evidence>
<dbReference type="EMBL" id="MFPU01000019">
    <property type="protein sequence ID" value="OGH69914.1"/>
    <property type="molecule type" value="Genomic_DNA"/>
</dbReference>
<dbReference type="AlphaFoldDB" id="A0A1F6ME53"/>
<evidence type="ECO:0000256" key="2">
    <source>
        <dbReference type="SAM" id="MobiDB-lite"/>
    </source>
</evidence>
<feature type="region of interest" description="Disordered" evidence="2">
    <location>
        <begin position="1"/>
        <end position="24"/>
    </location>
</feature>
<reference evidence="3 4" key="1">
    <citation type="journal article" date="2016" name="Nat. Commun.">
        <title>Thousands of microbial genomes shed light on interconnected biogeochemical processes in an aquifer system.</title>
        <authorList>
            <person name="Anantharaman K."/>
            <person name="Brown C.T."/>
            <person name="Hug L.A."/>
            <person name="Sharon I."/>
            <person name="Castelle C.J."/>
            <person name="Probst A.J."/>
            <person name="Thomas B.C."/>
            <person name="Singh A."/>
            <person name="Wilkins M.J."/>
            <person name="Karaoz U."/>
            <person name="Brodie E.L."/>
            <person name="Williams K.H."/>
            <person name="Hubbard S.S."/>
            <person name="Banfield J.F."/>
        </authorList>
    </citation>
    <scope>NUCLEOTIDE SEQUENCE [LARGE SCALE GENOMIC DNA]</scope>
</reference>
<gene>
    <name evidence="3" type="ORF">A2754_03985</name>
</gene>
<keyword evidence="1" id="KW-0175">Coiled coil</keyword>
<organism evidence="3 4">
    <name type="scientific">Candidatus Magasanikbacteria bacterium RIFCSPHIGHO2_01_FULL_47_8</name>
    <dbReference type="NCBI Taxonomy" id="1798673"/>
    <lineage>
        <taxon>Bacteria</taxon>
        <taxon>Candidatus Magasanikiibacteriota</taxon>
    </lineage>
</organism>
<feature type="coiled-coil region" evidence="1">
    <location>
        <begin position="34"/>
        <end position="68"/>
    </location>
</feature>
<sequence>MPELSNDKPHPYFQFSLDSPERKGRSLKAIDTEIKKCKREIENNGVELKRLADKMKKLLAEKREKGKKKKK</sequence>